<protein>
    <submittedName>
        <fullName evidence="2">Uncharacterized protein</fullName>
    </submittedName>
</protein>
<dbReference type="AlphaFoldDB" id="A0AAN8IE51"/>
<keyword evidence="4" id="KW-1185">Reference proteome</keyword>
<dbReference type="EMBL" id="WIXE01003483">
    <property type="protein sequence ID" value="KAK5983914.1"/>
    <property type="molecule type" value="Genomic_DNA"/>
</dbReference>
<evidence type="ECO:0000313" key="3">
    <source>
        <dbReference type="EMBL" id="KAK5983914.1"/>
    </source>
</evidence>
<evidence type="ECO:0000313" key="2">
    <source>
        <dbReference type="EMBL" id="KAK5971234.1"/>
    </source>
</evidence>
<dbReference type="Proteomes" id="UP001331761">
    <property type="component" value="Unassembled WGS sequence"/>
</dbReference>
<comment type="caution">
    <text evidence="2">The sequence shown here is derived from an EMBL/GenBank/DDBJ whole genome shotgun (WGS) entry which is preliminary data.</text>
</comment>
<dbReference type="EMBL" id="WIXE01018072">
    <property type="protein sequence ID" value="KAK5971234.1"/>
    <property type="molecule type" value="Genomic_DNA"/>
</dbReference>
<gene>
    <name evidence="3" type="ORF">GCK32_012900</name>
    <name evidence="2" type="ORF">GCK32_012981</name>
</gene>
<sequence>MSVKTALSEAMDGSLLDRGGGAPEPMDGIKKAHDDMVAWCYKPHGKATDDQLKKLDDAQVKREHIAYALIGLTCLYLVDGEQAFFVSVFITLAYPAYISIQ</sequence>
<feature type="region of interest" description="Disordered" evidence="1">
    <location>
        <begin position="1"/>
        <end position="29"/>
    </location>
</feature>
<proteinExistence type="predicted"/>
<organism evidence="2 4">
    <name type="scientific">Trichostrongylus colubriformis</name>
    <name type="common">Black scour worm</name>
    <dbReference type="NCBI Taxonomy" id="6319"/>
    <lineage>
        <taxon>Eukaryota</taxon>
        <taxon>Metazoa</taxon>
        <taxon>Ecdysozoa</taxon>
        <taxon>Nematoda</taxon>
        <taxon>Chromadorea</taxon>
        <taxon>Rhabditida</taxon>
        <taxon>Rhabditina</taxon>
        <taxon>Rhabditomorpha</taxon>
        <taxon>Strongyloidea</taxon>
        <taxon>Trichostrongylidae</taxon>
        <taxon>Trichostrongylus</taxon>
    </lineage>
</organism>
<feature type="non-terminal residue" evidence="2">
    <location>
        <position position="101"/>
    </location>
</feature>
<accession>A0AAN8IE51</accession>
<evidence type="ECO:0000313" key="4">
    <source>
        <dbReference type="Proteomes" id="UP001331761"/>
    </source>
</evidence>
<evidence type="ECO:0000256" key="1">
    <source>
        <dbReference type="SAM" id="MobiDB-lite"/>
    </source>
</evidence>
<reference evidence="2 4" key="1">
    <citation type="submission" date="2019-10" db="EMBL/GenBank/DDBJ databases">
        <title>Assembly and Annotation for the nematode Trichostrongylus colubriformis.</title>
        <authorList>
            <person name="Martin J."/>
        </authorList>
    </citation>
    <scope>NUCLEOTIDE SEQUENCE [LARGE SCALE GENOMIC DNA]</scope>
    <source>
        <strain evidence="2">G859</strain>
        <tissue evidence="2">Whole worm</tissue>
    </source>
</reference>
<name>A0AAN8IE51_TRICO</name>